<evidence type="ECO:0000313" key="2">
    <source>
        <dbReference type="EMBL" id="WXB02447.1"/>
    </source>
</evidence>
<keyword evidence="3" id="KW-1185">Reference proteome</keyword>
<proteinExistence type="predicted"/>
<dbReference type="CDD" id="cd19100">
    <property type="entry name" value="AKR_unchar"/>
    <property type="match status" value="1"/>
</dbReference>
<evidence type="ECO:0000259" key="1">
    <source>
        <dbReference type="Pfam" id="PF00248"/>
    </source>
</evidence>
<protein>
    <submittedName>
        <fullName evidence="2">Aldo/keto reductase</fullName>
    </submittedName>
</protein>
<dbReference type="RefSeq" id="WP_394832075.1">
    <property type="nucleotide sequence ID" value="NZ_CP089929.1"/>
</dbReference>
<reference evidence="2" key="1">
    <citation type="submission" date="2021-12" db="EMBL/GenBank/DDBJ databases">
        <title>Discovery of the Pendulisporaceae a myxobacterial family with distinct sporulation behavior and unique specialized metabolism.</title>
        <authorList>
            <person name="Garcia R."/>
            <person name="Popoff A."/>
            <person name="Bader C.D."/>
            <person name="Loehr J."/>
            <person name="Walesch S."/>
            <person name="Walt C."/>
            <person name="Boldt J."/>
            <person name="Bunk B."/>
            <person name="Haeckl F.J.F.P.J."/>
            <person name="Gunesch A.P."/>
            <person name="Birkelbach J."/>
            <person name="Nuebel U."/>
            <person name="Pietschmann T."/>
            <person name="Bach T."/>
            <person name="Mueller R."/>
        </authorList>
    </citation>
    <scope>NUCLEOTIDE SEQUENCE</scope>
    <source>
        <strain evidence="2">MSr11367</strain>
    </source>
</reference>
<evidence type="ECO:0000313" key="3">
    <source>
        <dbReference type="Proteomes" id="UP001374803"/>
    </source>
</evidence>
<dbReference type="PANTHER" id="PTHR43312">
    <property type="entry name" value="D-THREO-ALDOSE 1-DEHYDROGENASE"/>
    <property type="match status" value="1"/>
</dbReference>
<sequence length="360" mass="39876">MSADHSGNSGIPRRTFLGSIALSILANACNQELQADEGQSSSALTEDESLAIPRRKLGKTGVSVSMVGLGGWHASVPQLQVSESIRIIQSAIDRGINFLDNCWDYHDGEAERRMGLALRHGYRHRVFLMTKLDGRTRASAKGQLEQSLRRLRTDMIDLVQVHEVIRDSDPERAFKEGGIEALIEARQAGKIRFIGFTGHKDPSIHLKMLETADKYGFCFDTVQMPLNVMDAHFRSFEHHVLPVLLRKGIGVLGMKSTGNGVILQSGVVNAIECIHYAMNLPTSVVVTGCDSMAILDQAIRAARTFKPMSKAQVRELLARTRDAALTGRYEVFKTTEELDATTTHPWWLDTDCIKEDCSSL</sequence>
<dbReference type="Pfam" id="PF00248">
    <property type="entry name" value="Aldo_ket_red"/>
    <property type="match status" value="1"/>
</dbReference>
<dbReference type="SUPFAM" id="SSF51430">
    <property type="entry name" value="NAD(P)-linked oxidoreductase"/>
    <property type="match status" value="1"/>
</dbReference>
<organism evidence="2 3">
    <name type="scientific">Pendulispora rubella</name>
    <dbReference type="NCBI Taxonomy" id="2741070"/>
    <lineage>
        <taxon>Bacteria</taxon>
        <taxon>Pseudomonadati</taxon>
        <taxon>Myxococcota</taxon>
        <taxon>Myxococcia</taxon>
        <taxon>Myxococcales</taxon>
        <taxon>Sorangiineae</taxon>
        <taxon>Pendulisporaceae</taxon>
        <taxon>Pendulispora</taxon>
    </lineage>
</organism>
<dbReference type="EMBL" id="CP089983">
    <property type="protein sequence ID" value="WXB02447.1"/>
    <property type="molecule type" value="Genomic_DNA"/>
</dbReference>
<accession>A0ABZ2KVC8</accession>
<dbReference type="Proteomes" id="UP001374803">
    <property type="component" value="Chromosome"/>
</dbReference>
<dbReference type="PANTHER" id="PTHR43312:SF1">
    <property type="entry name" value="NADP-DEPENDENT OXIDOREDUCTASE DOMAIN-CONTAINING PROTEIN"/>
    <property type="match status" value="1"/>
</dbReference>
<dbReference type="InterPro" id="IPR023210">
    <property type="entry name" value="NADP_OxRdtase_dom"/>
</dbReference>
<dbReference type="Gene3D" id="3.20.20.100">
    <property type="entry name" value="NADP-dependent oxidoreductase domain"/>
    <property type="match status" value="1"/>
</dbReference>
<dbReference type="InterPro" id="IPR053135">
    <property type="entry name" value="AKR2_Oxidoreductase"/>
</dbReference>
<name>A0ABZ2KVC8_9BACT</name>
<gene>
    <name evidence="2" type="ORF">LVJ94_36715</name>
</gene>
<dbReference type="InterPro" id="IPR036812">
    <property type="entry name" value="NAD(P)_OxRdtase_dom_sf"/>
</dbReference>
<feature type="domain" description="NADP-dependent oxidoreductase" evidence="1">
    <location>
        <begin position="67"/>
        <end position="263"/>
    </location>
</feature>